<keyword evidence="1" id="KW-0675">Receptor</keyword>
<proteinExistence type="predicted"/>
<gene>
    <name evidence="1" type="ORF">LOK49_LG12G00420</name>
</gene>
<reference evidence="1 2" key="1">
    <citation type="journal article" date="2022" name="Plant J.">
        <title>Chromosome-level genome of Camellia lanceoleosa provides a valuable resource for understanding genome evolution and self-incompatibility.</title>
        <authorList>
            <person name="Gong W."/>
            <person name="Xiao S."/>
            <person name="Wang L."/>
            <person name="Liao Z."/>
            <person name="Chang Y."/>
            <person name="Mo W."/>
            <person name="Hu G."/>
            <person name="Li W."/>
            <person name="Zhao G."/>
            <person name="Zhu H."/>
            <person name="Hu X."/>
            <person name="Ji K."/>
            <person name="Xiang X."/>
            <person name="Song Q."/>
            <person name="Yuan D."/>
            <person name="Jin S."/>
            <person name="Zhang L."/>
        </authorList>
    </citation>
    <scope>NUCLEOTIDE SEQUENCE [LARGE SCALE GENOMIC DNA]</scope>
    <source>
        <strain evidence="1">SQ_2022a</strain>
    </source>
</reference>
<keyword evidence="1" id="KW-0418">Kinase</keyword>
<evidence type="ECO:0000313" key="1">
    <source>
        <dbReference type="EMBL" id="KAI7990135.1"/>
    </source>
</evidence>
<keyword evidence="2" id="KW-1185">Reference proteome</keyword>
<dbReference type="Proteomes" id="UP001060215">
    <property type="component" value="Chromosome 13"/>
</dbReference>
<accession>A0ACC0FN56</accession>
<comment type="caution">
    <text evidence="1">The sequence shown here is derived from an EMBL/GenBank/DDBJ whole genome shotgun (WGS) entry which is preliminary data.</text>
</comment>
<dbReference type="EMBL" id="CM045770">
    <property type="protein sequence ID" value="KAI7990135.1"/>
    <property type="molecule type" value="Genomic_DNA"/>
</dbReference>
<keyword evidence="1" id="KW-0808">Transferase</keyword>
<name>A0ACC0FN56_9ERIC</name>
<protein>
    <submittedName>
        <fullName evidence="1">L-type lectin-domain containing receptor kinase IX.1</fullName>
    </submittedName>
</protein>
<sequence>MAMAMVVCNSWPRNPHRSPIQLCSLFFFYFVITLYYFPLHSTELSFNFTNFNETTVQNGDIIVEGKASFFNQAIQITPTNQTWIAGRASYKDPLKLGDIASGTLVDFNTHFSFVIDSQGNLNFADGLAFFLLSHNSPSTFTPGYAFGLPIVPPKQTPCVAVEFDTFVNADDLLKDPLNATHVGIDINSNVSNVTAVWYNNITYGKENEAWISYNSSSKNLSVVFTGYKDNNIIETSLSFSVDLREHLPEWVTIGFSAGTSDFYEQHIIKSWSFNSSLQFNVTTSPSPMSNLIPSPNATSSPRKKSGNNKNALVVGLIVGLAALAGGLALFGFIKWKKSKAPEEDGKIGLDMAMDNEFGSGIRQKKFSYAELLRATNNFADKQKLGEGGFGGVYKGFLRELNSYVAVKRISKRSKQGIKEYASEVNIISRLRHRNLVQLLGWCHDKNELLLVYEFMENGSLDNHLFKENSVLTWAIRYKIAQGLASALLYLHEGWEQCVVHRDVKSSNMMLDSNFNVKLGDFGLARFVDHGKDVQTTNMAGTRGYMAPEYLFTGKASKESDVYSFGIVALEIACGRKSFDWKVPESQTILVEWVWDLYATQRLLEAVDLKIYTDFVREEMECLMIVGLWCAHPDYNLRPSIRQAIHVLNFEARLPILPTKMPVPTYVTPLSPTTMSLPPLAPTPPLSHQRRHHHHRRTTSVSLSPPPNPPPPPATLDLDLCHHHRTH</sequence>
<evidence type="ECO:0000313" key="2">
    <source>
        <dbReference type="Proteomes" id="UP001060215"/>
    </source>
</evidence>
<organism evidence="1 2">
    <name type="scientific">Camellia lanceoleosa</name>
    <dbReference type="NCBI Taxonomy" id="1840588"/>
    <lineage>
        <taxon>Eukaryota</taxon>
        <taxon>Viridiplantae</taxon>
        <taxon>Streptophyta</taxon>
        <taxon>Embryophyta</taxon>
        <taxon>Tracheophyta</taxon>
        <taxon>Spermatophyta</taxon>
        <taxon>Magnoliopsida</taxon>
        <taxon>eudicotyledons</taxon>
        <taxon>Gunneridae</taxon>
        <taxon>Pentapetalae</taxon>
        <taxon>asterids</taxon>
        <taxon>Ericales</taxon>
        <taxon>Theaceae</taxon>
        <taxon>Camellia</taxon>
    </lineage>
</organism>